<dbReference type="InterPro" id="IPR012433">
    <property type="entry name" value="Imm11"/>
</dbReference>
<comment type="caution">
    <text evidence="2">The sequence shown here is derived from an EMBL/GenBank/DDBJ whole genome shotgun (WGS) entry which is preliminary data.</text>
</comment>
<dbReference type="AlphaFoldDB" id="A0A559JQA9"/>
<protein>
    <recommendedName>
        <fullName evidence="1">Immunity MXAN-0049 protein domain-containing protein</fullName>
    </recommendedName>
</protein>
<evidence type="ECO:0000313" key="3">
    <source>
        <dbReference type="Proteomes" id="UP000316330"/>
    </source>
</evidence>
<accession>A0A559JQA9</accession>
<name>A0A559JQA9_9BACL</name>
<keyword evidence="3" id="KW-1185">Reference proteome</keyword>
<organism evidence="2 3">
    <name type="scientific">Cohnella terricola</name>
    <dbReference type="NCBI Taxonomy" id="1289167"/>
    <lineage>
        <taxon>Bacteria</taxon>
        <taxon>Bacillati</taxon>
        <taxon>Bacillota</taxon>
        <taxon>Bacilli</taxon>
        <taxon>Bacillales</taxon>
        <taxon>Paenibacillaceae</taxon>
        <taxon>Cohnella</taxon>
    </lineage>
</organism>
<evidence type="ECO:0000259" key="1">
    <source>
        <dbReference type="Pfam" id="PF07791"/>
    </source>
</evidence>
<dbReference type="OrthoDB" id="2733607at2"/>
<dbReference type="RefSeq" id="WP_144699586.1">
    <property type="nucleotide sequence ID" value="NZ_VNJJ01000003.1"/>
</dbReference>
<feature type="domain" description="Immunity MXAN-0049 protein" evidence="1">
    <location>
        <begin position="43"/>
        <end position="195"/>
    </location>
</feature>
<evidence type="ECO:0000313" key="2">
    <source>
        <dbReference type="EMBL" id="TVY02065.1"/>
    </source>
</evidence>
<sequence length="198" mass="22365">MGKLVASNNNEIWQLSISSDYPDKYWIKYDSSSNIDYSMFEEGKRIDQIADIPEFSITGKFNEEKFCEFDYLISGNGPKIVSPKFSKLIMTNFSSDIQLIGAKLRVNGKELTGYHVINITNRISCMDPELSEYKPLLSYLPNGSIKITKLVISKNKLTTSNIFRLAEDDTIILVSSTFVQECDNAGIRGISFKEVTVN</sequence>
<dbReference type="EMBL" id="VNJJ01000003">
    <property type="protein sequence ID" value="TVY02065.1"/>
    <property type="molecule type" value="Genomic_DNA"/>
</dbReference>
<proteinExistence type="predicted"/>
<dbReference type="Proteomes" id="UP000316330">
    <property type="component" value="Unassembled WGS sequence"/>
</dbReference>
<gene>
    <name evidence="2" type="ORF">FPZ45_06380</name>
</gene>
<reference evidence="2 3" key="1">
    <citation type="submission" date="2019-07" db="EMBL/GenBank/DDBJ databases">
        <authorList>
            <person name="Kim J."/>
        </authorList>
    </citation>
    <scope>NUCLEOTIDE SEQUENCE [LARGE SCALE GENOMIC DNA]</scope>
    <source>
        <strain evidence="2 3">G13</strain>
    </source>
</reference>
<dbReference type="Pfam" id="PF07791">
    <property type="entry name" value="Imm11"/>
    <property type="match status" value="1"/>
</dbReference>